<evidence type="ECO:0000256" key="11">
    <source>
        <dbReference type="ARBA" id="ARBA00023136"/>
    </source>
</evidence>
<dbReference type="PANTHER" id="PTHR43221:SF1">
    <property type="entry name" value="PROTEASE HTPX"/>
    <property type="match status" value="1"/>
</dbReference>
<keyword evidence="3 12" id="KW-1003">Cell membrane</keyword>
<keyword evidence="11 12" id="KW-0472">Membrane</keyword>
<dbReference type="EC" id="3.4.24.-" evidence="12"/>
<evidence type="ECO:0000256" key="2">
    <source>
        <dbReference type="ARBA" id="ARBA00009779"/>
    </source>
</evidence>
<feature type="transmembrane region" description="Helical" evidence="12">
    <location>
        <begin position="192"/>
        <end position="217"/>
    </location>
</feature>
<dbReference type="GO" id="GO:0008270">
    <property type="term" value="F:zinc ion binding"/>
    <property type="evidence" value="ECO:0007669"/>
    <property type="project" value="UniProtKB-UniRule"/>
</dbReference>
<dbReference type="eggNOG" id="COG0501">
    <property type="taxonomic scope" value="Bacteria"/>
</dbReference>
<dbReference type="GO" id="GO:0005886">
    <property type="term" value="C:plasma membrane"/>
    <property type="evidence" value="ECO:0007669"/>
    <property type="project" value="UniProtKB-SubCell"/>
</dbReference>
<accession>S6ACX1</accession>
<evidence type="ECO:0000256" key="5">
    <source>
        <dbReference type="ARBA" id="ARBA00022692"/>
    </source>
</evidence>
<keyword evidence="6 12" id="KW-0479">Metal-binding</keyword>
<evidence type="ECO:0000256" key="8">
    <source>
        <dbReference type="ARBA" id="ARBA00022833"/>
    </source>
</evidence>
<keyword evidence="10 12" id="KW-0482">Metalloprotease</keyword>
<dbReference type="InterPro" id="IPR050083">
    <property type="entry name" value="HtpX_protease"/>
</dbReference>
<keyword evidence="5 12" id="KW-0812">Transmembrane</keyword>
<feature type="binding site" evidence="12">
    <location>
        <position position="222"/>
    </location>
    <ligand>
        <name>Zn(2+)</name>
        <dbReference type="ChEBI" id="CHEBI:29105"/>
        <note>catalytic</note>
    </ligand>
</feature>
<dbReference type="KEGG" id="sdr:SCD_n02139"/>
<evidence type="ECO:0000256" key="1">
    <source>
        <dbReference type="ARBA" id="ARBA00004651"/>
    </source>
</evidence>
<dbReference type="InterPro" id="IPR001915">
    <property type="entry name" value="Peptidase_M48"/>
</dbReference>
<dbReference type="Gene3D" id="3.30.2010.10">
    <property type="entry name" value="Metalloproteases ('zincins'), catalytic domain"/>
    <property type="match status" value="1"/>
</dbReference>
<dbReference type="GO" id="GO:0004222">
    <property type="term" value="F:metalloendopeptidase activity"/>
    <property type="evidence" value="ECO:0007669"/>
    <property type="project" value="UniProtKB-UniRule"/>
</dbReference>
<evidence type="ECO:0000256" key="12">
    <source>
        <dbReference type="HAMAP-Rule" id="MF_00188"/>
    </source>
</evidence>
<dbReference type="CDD" id="cd07335">
    <property type="entry name" value="M48B_HtpX_like"/>
    <property type="match status" value="1"/>
</dbReference>
<evidence type="ECO:0000256" key="6">
    <source>
        <dbReference type="ARBA" id="ARBA00022723"/>
    </source>
</evidence>
<sequence>MKRIILFLATNMAIVLVLSITMRVLGVEPYLTEAGLNLSSLLIFAAVMGMGGSFISLAISKWTAKRMTGARVIETPETPGEVWLVETVRRQAQIAGIGMPEVAIFDSPDVNAFATGMNKNNALVAVSTGLLQAMTKPEAEAVLGHEVSHVANGDMVTLALIQGVVNTFVMFLSRVIGYLVDKVVFKTERGTGPAFFVTMIIAEMVLGILASIIVMWFSRRREFIADSGGAALAGKGAMIAALERLKAQHEPAPLPEKMAAFGISGGFGSGLKRLFMTHPPLEERIEMLKRLRP</sequence>
<proteinExistence type="inferred from homology"/>
<evidence type="ECO:0000256" key="4">
    <source>
        <dbReference type="ARBA" id="ARBA00022670"/>
    </source>
</evidence>
<name>S6ACX1_SULDS</name>
<dbReference type="OrthoDB" id="15218at2"/>
<evidence type="ECO:0000256" key="9">
    <source>
        <dbReference type="ARBA" id="ARBA00022989"/>
    </source>
</evidence>
<protein>
    <recommendedName>
        <fullName evidence="12">Protease HtpX homolog</fullName>
        <ecNumber evidence="12">3.4.24.-</ecNumber>
    </recommendedName>
</protein>
<keyword evidence="7 12" id="KW-0378">Hydrolase</keyword>
<organism evidence="14 15">
    <name type="scientific">Sulfuricella denitrificans (strain DSM 22764 / NBRC 105220 / skB26)</name>
    <dbReference type="NCBI Taxonomy" id="1163617"/>
    <lineage>
        <taxon>Bacteria</taxon>
        <taxon>Pseudomonadati</taxon>
        <taxon>Pseudomonadota</taxon>
        <taxon>Betaproteobacteria</taxon>
        <taxon>Nitrosomonadales</taxon>
        <taxon>Sulfuricellaceae</taxon>
        <taxon>Sulfuricella</taxon>
    </lineage>
</organism>
<dbReference type="STRING" id="1163617.SCD_n02139"/>
<feature type="domain" description="Peptidase M48" evidence="13">
    <location>
        <begin position="83"/>
        <end position="290"/>
    </location>
</feature>
<evidence type="ECO:0000313" key="14">
    <source>
        <dbReference type="EMBL" id="BAN35948.1"/>
    </source>
</evidence>
<comment type="similarity">
    <text evidence="2 12">Belongs to the peptidase M48B family.</text>
</comment>
<dbReference type="EMBL" id="AP013066">
    <property type="protein sequence ID" value="BAN35948.1"/>
    <property type="molecule type" value="Genomic_DNA"/>
</dbReference>
<evidence type="ECO:0000259" key="13">
    <source>
        <dbReference type="Pfam" id="PF01435"/>
    </source>
</evidence>
<feature type="active site" evidence="12">
    <location>
        <position position="146"/>
    </location>
</feature>
<dbReference type="HOGENOM" id="CLU_042266_1_0_4"/>
<comment type="subcellular location">
    <subcellularLocation>
        <location evidence="1 12">Cell membrane</location>
        <topology evidence="1 12">Multi-pass membrane protein</topology>
    </subcellularLocation>
</comment>
<evidence type="ECO:0000256" key="3">
    <source>
        <dbReference type="ARBA" id="ARBA00022475"/>
    </source>
</evidence>
<keyword evidence="15" id="KW-1185">Reference proteome</keyword>
<feature type="binding site" evidence="12">
    <location>
        <position position="149"/>
    </location>
    <ligand>
        <name>Zn(2+)</name>
        <dbReference type="ChEBI" id="CHEBI:29105"/>
        <note>catalytic</note>
    </ligand>
</feature>
<reference evidence="14 15" key="1">
    <citation type="journal article" date="2012" name="Appl. Environ. Microbiol.">
        <title>Draft genome sequence of a psychrotolerant sulfur-oxidizing bacterium, Sulfuricella denitrificans skB26, and proteomic insights into cold adaptation.</title>
        <authorList>
            <person name="Watanabe T."/>
            <person name="Kojima H."/>
            <person name="Fukui M."/>
        </authorList>
    </citation>
    <scope>NUCLEOTIDE SEQUENCE [LARGE SCALE GENOMIC DNA]</scope>
    <source>
        <strain evidence="15">skB26</strain>
    </source>
</reference>
<dbReference type="AlphaFoldDB" id="S6ACX1"/>
<gene>
    <name evidence="12" type="primary">htpX</name>
    <name evidence="14" type="ORF">SCD_n02139</name>
</gene>
<dbReference type="MEROPS" id="M48.002"/>
<dbReference type="PANTHER" id="PTHR43221">
    <property type="entry name" value="PROTEASE HTPX"/>
    <property type="match status" value="1"/>
</dbReference>
<dbReference type="HAMAP" id="MF_00188">
    <property type="entry name" value="Pept_M48_protease_HtpX"/>
    <property type="match status" value="1"/>
</dbReference>
<comment type="cofactor">
    <cofactor evidence="12">
        <name>Zn(2+)</name>
        <dbReference type="ChEBI" id="CHEBI:29105"/>
    </cofactor>
    <text evidence="12">Binds 1 zinc ion per subunit.</text>
</comment>
<feature type="binding site" evidence="12">
    <location>
        <position position="145"/>
    </location>
    <ligand>
        <name>Zn(2+)</name>
        <dbReference type="ChEBI" id="CHEBI:29105"/>
        <note>catalytic</note>
    </ligand>
</feature>
<keyword evidence="4 12" id="KW-0645">Protease</keyword>
<dbReference type="Pfam" id="PF01435">
    <property type="entry name" value="Peptidase_M48"/>
    <property type="match status" value="1"/>
</dbReference>
<dbReference type="GO" id="GO:0006508">
    <property type="term" value="P:proteolysis"/>
    <property type="evidence" value="ECO:0007669"/>
    <property type="project" value="UniProtKB-KW"/>
</dbReference>
<evidence type="ECO:0000256" key="10">
    <source>
        <dbReference type="ARBA" id="ARBA00023049"/>
    </source>
</evidence>
<feature type="transmembrane region" description="Helical" evidence="12">
    <location>
        <begin position="5"/>
        <end position="26"/>
    </location>
</feature>
<feature type="transmembrane region" description="Helical" evidence="12">
    <location>
        <begin position="158"/>
        <end position="180"/>
    </location>
</feature>
<dbReference type="Proteomes" id="UP000015559">
    <property type="component" value="Chromosome"/>
</dbReference>
<dbReference type="NCBIfam" id="NF003965">
    <property type="entry name" value="PRK05457.1"/>
    <property type="match status" value="1"/>
</dbReference>
<evidence type="ECO:0000313" key="15">
    <source>
        <dbReference type="Proteomes" id="UP000015559"/>
    </source>
</evidence>
<keyword evidence="8 12" id="KW-0862">Zinc</keyword>
<evidence type="ECO:0000256" key="7">
    <source>
        <dbReference type="ARBA" id="ARBA00022801"/>
    </source>
</evidence>
<feature type="transmembrane region" description="Helical" evidence="12">
    <location>
        <begin position="38"/>
        <end position="59"/>
    </location>
</feature>
<keyword evidence="9 12" id="KW-1133">Transmembrane helix</keyword>
<dbReference type="RefSeq" id="WP_009205145.1">
    <property type="nucleotide sequence ID" value="NC_022357.1"/>
</dbReference>
<dbReference type="InterPro" id="IPR022919">
    <property type="entry name" value="Pept_M48_protease_HtpX"/>
</dbReference>